<dbReference type="Ensembl" id="ENSFHET00000005414.1">
    <property type="protein sequence ID" value="ENSFHEP00000006488.1"/>
    <property type="gene ID" value="ENSFHEG00000007545.1"/>
</dbReference>
<dbReference type="InterPro" id="IPR051051">
    <property type="entry name" value="E3_ubiq-ligase_TRIM/RNF"/>
</dbReference>
<dbReference type="Proteomes" id="UP000265000">
    <property type="component" value="Unplaced"/>
</dbReference>
<dbReference type="SMART" id="SM00184">
    <property type="entry name" value="RING"/>
    <property type="match status" value="1"/>
</dbReference>
<dbReference type="SUPFAM" id="SSF57850">
    <property type="entry name" value="RING/U-box"/>
    <property type="match status" value="1"/>
</dbReference>
<proteinExistence type="predicted"/>
<keyword evidence="2 4" id="KW-0863">Zinc-finger</keyword>
<dbReference type="PROSITE" id="PS50089">
    <property type="entry name" value="ZF_RING_2"/>
    <property type="match status" value="1"/>
</dbReference>
<keyword evidence="3" id="KW-0862">Zinc</keyword>
<name>A0A3Q2SZS7_FUNHE</name>
<dbReference type="STRING" id="8078.ENSFHEP00000006488"/>
<reference evidence="6" key="1">
    <citation type="submission" date="2025-08" db="UniProtKB">
        <authorList>
            <consortium name="Ensembl"/>
        </authorList>
    </citation>
    <scope>IDENTIFICATION</scope>
</reference>
<dbReference type="InterPro" id="IPR013083">
    <property type="entry name" value="Znf_RING/FYVE/PHD"/>
</dbReference>
<dbReference type="GeneTree" id="ENSGT01150000286950"/>
<dbReference type="Gene3D" id="3.30.40.10">
    <property type="entry name" value="Zinc/RING finger domain, C3HC4 (zinc finger)"/>
    <property type="match status" value="1"/>
</dbReference>
<evidence type="ECO:0000313" key="6">
    <source>
        <dbReference type="Ensembl" id="ENSFHEP00000006488.1"/>
    </source>
</evidence>
<dbReference type="PANTHER" id="PTHR25465">
    <property type="entry name" value="B-BOX DOMAIN CONTAINING"/>
    <property type="match status" value="1"/>
</dbReference>
<dbReference type="AlphaFoldDB" id="A0A3Q2SZS7"/>
<protein>
    <recommendedName>
        <fullName evidence="5">RING-type domain-containing protein</fullName>
    </recommendedName>
</protein>
<accession>A0A3Q2SZS7</accession>
<feature type="domain" description="RING-type" evidence="5">
    <location>
        <begin position="37"/>
        <end position="80"/>
    </location>
</feature>
<dbReference type="InterPro" id="IPR017907">
    <property type="entry name" value="Znf_RING_CS"/>
</dbReference>
<evidence type="ECO:0000256" key="1">
    <source>
        <dbReference type="ARBA" id="ARBA00022723"/>
    </source>
</evidence>
<keyword evidence="7" id="KW-1185">Reference proteome</keyword>
<evidence type="ECO:0000256" key="4">
    <source>
        <dbReference type="PROSITE-ProRule" id="PRU00175"/>
    </source>
</evidence>
<dbReference type="GO" id="GO:0008270">
    <property type="term" value="F:zinc ion binding"/>
    <property type="evidence" value="ECO:0007669"/>
    <property type="project" value="UniProtKB-KW"/>
</dbReference>
<evidence type="ECO:0000313" key="7">
    <source>
        <dbReference type="Proteomes" id="UP000265000"/>
    </source>
</evidence>
<evidence type="ECO:0000256" key="2">
    <source>
        <dbReference type="ARBA" id="ARBA00022771"/>
    </source>
</evidence>
<evidence type="ECO:0000259" key="5">
    <source>
        <dbReference type="PROSITE" id="PS50089"/>
    </source>
</evidence>
<dbReference type="InterPro" id="IPR001841">
    <property type="entry name" value="Znf_RING"/>
</dbReference>
<reference evidence="6" key="2">
    <citation type="submission" date="2025-09" db="UniProtKB">
        <authorList>
            <consortium name="Ensembl"/>
        </authorList>
    </citation>
    <scope>IDENTIFICATION</scope>
</reference>
<organism evidence="6 7">
    <name type="scientific">Fundulus heteroclitus</name>
    <name type="common">Killifish</name>
    <name type="synonym">Mummichog</name>
    <dbReference type="NCBI Taxonomy" id="8078"/>
    <lineage>
        <taxon>Eukaryota</taxon>
        <taxon>Metazoa</taxon>
        <taxon>Chordata</taxon>
        <taxon>Craniata</taxon>
        <taxon>Vertebrata</taxon>
        <taxon>Euteleostomi</taxon>
        <taxon>Actinopterygii</taxon>
        <taxon>Neopterygii</taxon>
        <taxon>Teleostei</taxon>
        <taxon>Neoteleostei</taxon>
        <taxon>Acanthomorphata</taxon>
        <taxon>Ovalentaria</taxon>
        <taxon>Atherinomorphae</taxon>
        <taxon>Cyprinodontiformes</taxon>
        <taxon>Fundulidae</taxon>
        <taxon>Fundulus</taxon>
    </lineage>
</organism>
<keyword evidence="1" id="KW-0479">Metal-binding</keyword>
<dbReference type="PANTHER" id="PTHR25465:SF5">
    <property type="entry name" value="E3 UBIQUITIN_ISG15 LIGASE TRIM25-RELATED"/>
    <property type="match status" value="1"/>
</dbReference>
<sequence length="110" mass="12279">AQLSLDLSHSSPSNQKLGMFESLGEMEQQADWETFCCSICLDLLKDPVTISCGHSYCCDCIKSHWNEEDHKGIHSCPQCRKTFIPRPVLALTPLSCFAMSCLSGLFLHIN</sequence>
<dbReference type="PROSITE" id="PS00518">
    <property type="entry name" value="ZF_RING_1"/>
    <property type="match status" value="1"/>
</dbReference>
<evidence type="ECO:0000256" key="3">
    <source>
        <dbReference type="ARBA" id="ARBA00022833"/>
    </source>
</evidence>
<dbReference type="Pfam" id="PF15227">
    <property type="entry name" value="zf-C3HC4_4"/>
    <property type="match status" value="1"/>
</dbReference>